<dbReference type="EMBL" id="BLAM01000150">
    <property type="protein sequence ID" value="GET06507.1"/>
    <property type="molecule type" value="Genomic_DNA"/>
</dbReference>
<evidence type="ECO:0000313" key="2">
    <source>
        <dbReference type="EMBL" id="GET06507.1"/>
    </source>
</evidence>
<reference evidence="2" key="1">
    <citation type="submission" date="2019-10" db="EMBL/GenBank/DDBJ databases">
        <title>Lactobacillus agilis SY212 Whole Genome Sequencing Project.</title>
        <authorList>
            <person name="Suzuki S."/>
            <person name="Endo A."/>
            <person name="Maeno S."/>
            <person name="Shiwa Y."/>
            <person name="Matsutani M."/>
            <person name="Kajikawa A."/>
        </authorList>
    </citation>
    <scope>NUCLEOTIDE SEQUENCE</scope>
    <source>
        <strain evidence="2">SY212</strain>
    </source>
</reference>
<organism evidence="2">
    <name type="scientific">Ligilactobacillus agilis</name>
    <dbReference type="NCBI Taxonomy" id="1601"/>
    <lineage>
        <taxon>Bacteria</taxon>
        <taxon>Bacillati</taxon>
        <taxon>Bacillota</taxon>
        <taxon>Bacilli</taxon>
        <taxon>Lactobacillales</taxon>
        <taxon>Lactobacillaceae</taxon>
        <taxon>Ligilactobacillus</taxon>
    </lineage>
</organism>
<proteinExistence type="predicted"/>
<dbReference type="SUPFAM" id="SSF53756">
    <property type="entry name" value="UDP-Glycosyltransferase/glycogen phosphorylase"/>
    <property type="match status" value="1"/>
</dbReference>
<evidence type="ECO:0000256" key="1">
    <source>
        <dbReference type="ARBA" id="ARBA00022679"/>
    </source>
</evidence>
<dbReference type="AlphaFoldDB" id="A0A6F9XMT5"/>
<comment type="caution">
    <text evidence="2">The sequence shown here is derived from an EMBL/GenBank/DDBJ whole genome shotgun (WGS) entry which is preliminary data.</text>
</comment>
<sequence length="362" mass="43602">MKKKVLFLMNVDWNWIKQRPHFIAEGLSDSYDVTVVYRYRYRRQGYQKRREKNFSGNVRKLYLIPKLDKFKFLKPINDFIRKYTIRKLLKDEGFECIYVNSPKQEMLIPKWYTGKVIYDCMDDHIALAENKKDRENCYVLEKKLLDKCDELVVTSNTLKKVLMERYPVMNINNITLIRNGYSGEIFDVKKMNTKYKDDKFIFAYFGTISEWFNFDVIIESLKKFKNIEYWIIGPILGKVQFPKDSRIKYLGTVEHDHLYEATKKANCYIMPFKLNDIVVSVDPVKLYEYINFNKNIMTVEYDEIERFRPFVNFYKDTPSYLDAIEKLLTDGKIKYSNEDRIEFLRNNSWQKRVEQVVSVIEN</sequence>
<dbReference type="RefSeq" id="WP_094129717.1">
    <property type="nucleotide sequence ID" value="NZ_BLAM01000150.1"/>
</dbReference>
<accession>A0A6F9XMT5</accession>
<dbReference type="Gene3D" id="3.40.50.2000">
    <property type="entry name" value="Glycogen Phosphorylase B"/>
    <property type="match status" value="1"/>
</dbReference>
<dbReference type="GO" id="GO:0016757">
    <property type="term" value="F:glycosyltransferase activity"/>
    <property type="evidence" value="ECO:0007669"/>
    <property type="project" value="TreeGrafter"/>
</dbReference>
<protein>
    <submittedName>
        <fullName evidence="2">Glycosyl transferase</fullName>
    </submittedName>
</protein>
<dbReference type="GO" id="GO:0009103">
    <property type="term" value="P:lipopolysaccharide biosynthetic process"/>
    <property type="evidence" value="ECO:0007669"/>
    <property type="project" value="TreeGrafter"/>
</dbReference>
<dbReference type="PANTHER" id="PTHR46401:SF2">
    <property type="entry name" value="GLYCOSYLTRANSFERASE WBBK-RELATED"/>
    <property type="match status" value="1"/>
</dbReference>
<dbReference type="Proteomes" id="UP000494265">
    <property type="component" value="Unassembled WGS sequence"/>
</dbReference>
<gene>
    <name evidence="2" type="ORF">SY212_15370</name>
</gene>
<name>A0A6F9XMT5_9LACO</name>
<keyword evidence="1 2" id="KW-0808">Transferase</keyword>
<dbReference type="PANTHER" id="PTHR46401">
    <property type="entry name" value="GLYCOSYLTRANSFERASE WBBK-RELATED"/>
    <property type="match status" value="1"/>
</dbReference>